<evidence type="ECO:0000256" key="1">
    <source>
        <dbReference type="SAM" id="Phobius"/>
    </source>
</evidence>
<keyword evidence="1" id="KW-0812">Transmembrane</keyword>
<dbReference type="SUPFAM" id="SSF81665">
    <property type="entry name" value="Calcium ATPase, transmembrane domain M"/>
    <property type="match status" value="1"/>
</dbReference>
<dbReference type="InterPro" id="IPR023298">
    <property type="entry name" value="ATPase_P-typ_TM_dom_sf"/>
</dbReference>
<evidence type="ECO:0000313" key="2">
    <source>
        <dbReference type="EMBL" id="RVZ08661.1"/>
    </source>
</evidence>
<evidence type="ECO:0000313" key="3">
    <source>
        <dbReference type="Proteomes" id="UP000289022"/>
    </source>
</evidence>
<dbReference type="AlphaFoldDB" id="A0A438VDJ7"/>
<organism evidence="2 3">
    <name type="scientific">Helicobacter pylori</name>
    <name type="common">Campylobacter pylori</name>
    <dbReference type="NCBI Taxonomy" id="210"/>
    <lineage>
        <taxon>Bacteria</taxon>
        <taxon>Pseudomonadati</taxon>
        <taxon>Campylobacterota</taxon>
        <taxon>Epsilonproteobacteria</taxon>
        <taxon>Campylobacterales</taxon>
        <taxon>Helicobacteraceae</taxon>
        <taxon>Helicobacter</taxon>
    </lineage>
</organism>
<name>A0A438VDJ7_HELPX</name>
<accession>A0A438VDJ7</accession>
<protein>
    <submittedName>
        <fullName evidence="2">Cation-translocating P-type ATPase</fullName>
    </submittedName>
</protein>
<keyword evidence="1" id="KW-1133">Transmembrane helix</keyword>
<gene>
    <name evidence="2" type="ORF">EC518_16145</name>
</gene>
<keyword evidence="1" id="KW-0472">Membrane</keyword>
<feature type="non-terminal residue" evidence="2">
    <location>
        <position position="69"/>
    </location>
</feature>
<dbReference type="EMBL" id="RJGP01001831">
    <property type="protein sequence ID" value="RVZ08661.1"/>
    <property type="molecule type" value="Genomic_DNA"/>
</dbReference>
<reference evidence="2 3" key="1">
    <citation type="submission" date="2018-11" db="EMBL/GenBank/DDBJ databases">
        <title>Genetic determinants and prediction of antibiotic resistance phenotypes in Helicobacter pylori.</title>
        <authorList>
            <person name="Wagner K."/>
        </authorList>
    </citation>
    <scope>NUCLEOTIDE SEQUENCE [LARGE SCALE GENOMIC DNA]</scope>
    <source>
        <strain evidence="2 3">ZH70</strain>
    </source>
</reference>
<sequence length="69" mass="7546">LETLKKSFLEKPSIESSANQIADIFSKAVLFLAFVSFLLWQFGLGGNFEKALMVCISVLVISCPCAFAL</sequence>
<feature type="transmembrane region" description="Helical" evidence="1">
    <location>
        <begin position="21"/>
        <end position="39"/>
    </location>
</feature>
<comment type="caution">
    <text evidence="2">The sequence shown here is derived from an EMBL/GenBank/DDBJ whole genome shotgun (WGS) entry which is preliminary data.</text>
</comment>
<feature type="non-terminal residue" evidence="2">
    <location>
        <position position="1"/>
    </location>
</feature>
<proteinExistence type="predicted"/>
<dbReference type="Proteomes" id="UP000289022">
    <property type="component" value="Unassembled WGS sequence"/>
</dbReference>